<dbReference type="InterPro" id="IPR005631">
    <property type="entry name" value="SDH"/>
</dbReference>
<reference evidence="4 5" key="1">
    <citation type="submission" date="2014-11" db="EMBL/GenBank/DDBJ databases">
        <title>A Rickettsiales Symbiont of Amoebae With Ancient Features.</title>
        <authorList>
            <person name="Schulz F."/>
            <person name="Martijn J."/>
            <person name="Wascher F."/>
            <person name="Kostanjsek R."/>
            <person name="Ettema T.J."/>
            <person name="Horn M."/>
        </authorList>
    </citation>
    <scope>NUCLEOTIDE SEQUENCE [LARGE SCALE GENOMIC DNA]</scope>
    <source>
        <strain evidence="4 5">UWC36</strain>
    </source>
</reference>
<dbReference type="RefSeq" id="WP_039455284.1">
    <property type="nucleotide sequence ID" value="NZ_JSWE01000058.1"/>
</dbReference>
<dbReference type="Pfam" id="PF03937">
    <property type="entry name" value="Sdh5"/>
    <property type="match status" value="1"/>
</dbReference>
<dbReference type="PATRIC" id="fig|86105.3.peg.407"/>
<evidence type="ECO:0000256" key="1">
    <source>
        <dbReference type="ARBA" id="ARBA00008571"/>
    </source>
</evidence>
<protein>
    <recommendedName>
        <fullName evidence="2">FAD assembly factor SdhE</fullName>
    </recommendedName>
</protein>
<comment type="caution">
    <text evidence="4">The sequence shown here is derived from an EMBL/GenBank/DDBJ whole genome shotgun (WGS) entry which is preliminary data.</text>
</comment>
<dbReference type="STRING" id="86105.NF27_CG01710"/>
<proteinExistence type="inferred from homology"/>
<evidence type="ECO:0000313" key="5">
    <source>
        <dbReference type="Proteomes" id="UP000031258"/>
    </source>
</evidence>
<dbReference type="AlphaFoldDB" id="A0A0C1N102"/>
<dbReference type="GO" id="GO:0006099">
    <property type="term" value="P:tricarboxylic acid cycle"/>
    <property type="evidence" value="ECO:0007669"/>
    <property type="project" value="TreeGrafter"/>
</dbReference>
<sequence>MQNIETKRKQLLYRSTHRGCKETDILIGEFAARYIPSFSLQELLDYERFLEIDDVILYDLICEKESPEDSLVDSKIIKLIINFNRIRINAA</sequence>
<organism evidence="4 5">
    <name type="scientific">Candidatus Jidaibacter acanthamoebae</name>
    <dbReference type="NCBI Taxonomy" id="86105"/>
    <lineage>
        <taxon>Bacteria</taxon>
        <taxon>Pseudomonadati</taxon>
        <taxon>Pseudomonadota</taxon>
        <taxon>Alphaproteobacteria</taxon>
        <taxon>Rickettsiales</taxon>
        <taxon>Candidatus Midichloriaceae</taxon>
        <taxon>Candidatus Jidaibacter</taxon>
    </lineage>
</organism>
<evidence type="ECO:0000256" key="2">
    <source>
        <dbReference type="ARBA" id="ARBA00019418"/>
    </source>
</evidence>
<evidence type="ECO:0000313" key="4">
    <source>
        <dbReference type="EMBL" id="KIE05991.1"/>
    </source>
</evidence>
<comment type="similarity">
    <text evidence="1">Belongs to the SdhE FAD assembly factor family.</text>
</comment>
<dbReference type="OrthoDB" id="9807264at2"/>
<dbReference type="Proteomes" id="UP000031258">
    <property type="component" value="Unassembled WGS sequence"/>
</dbReference>
<dbReference type="Gene3D" id="1.10.150.250">
    <property type="entry name" value="Flavinator of succinate dehydrogenase"/>
    <property type="match status" value="1"/>
</dbReference>
<dbReference type="EMBL" id="JSWE01000058">
    <property type="protein sequence ID" value="KIE05991.1"/>
    <property type="molecule type" value="Genomic_DNA"/>
</dbReference>
<dbReference type="PANTHER" id="PTHR12469:SF2">
    <property type="entry name" value="SUCCINATE DEHYDROGENASE ASSEMBLY FACTOR 2, MITOCHONDRIAL"/>
    <property type="match status" value="1"/>
</dbReference>
<name>A0A0C1N102_9RICK</name>
<dbReference type="PANTHER" id="PTHR12469">
    <property type="entry name" value="PROTEIN EMI5 HOMOLOG, MITOCHONDRIAL"/>
    <property type="match status" value="1"/>
</dbReference>
<keyword evidence="3" id="KW-0143">Chaperone</keyword>
<gene>
    <name evidence="4" type="ORF">NF27_CG01710</name>
</gene>
<accession>A0A0C1N102</accession>
<keyword evidence="5" id="KW-1185">Reference proteome</keyword>
<evidence type="ECO:0000256" key="3">
    <source>
        <dbReference type="ARBA" id="ARBA00023186"/>
    </source>
</evidence>
<dbReference type="InterPro" id="IPR036714">
    <property type="entry name" value="SDH_sf"/>
</dbReference>
<dbReference type="SUPFAM" id="SSF109910">
    <property type="entry name" value="YgfY-like"/>
    <property type="match status" value="1"/>
</dbReference>